<evidence type="ECO:0000256" key="3">
    <source>
        <dbReference type="ARBA" id="ARBA00011738"/>
    </source>
</evidence>
<dbReference type="EMBL" id="VMKP01000001">
    <property type="protein sequence ID" value="TVO66196.1"/>
    <property type="molecule type" value="Genomic_DNA"/>
</dbReference>
<comment type="subunit">
    <text evidence="3">Homodimer.</text>
</comment>
<evidence type="ECO:0000313" key="9">
    <source>
        <dbReference type="Proteomes" id="UP000316688"/>
    </source>
</evidence>
<gene>
    <name evidence="8" type="ORF">FPL11_00380</name>
</gene>
<dbReference type="InterPro" id="IPR038390">
    <property type="entry name" value="Metal_Tscrpt_repr_sf"/>
</dbReference>
<evidence type="ECO:0000313" key="8">
    <source>
        <dbReference type="EMBL" id="TVO66196.1"/>
    </source>
</evidence>
<name>A0A557RM41_9GAMM</name>
<sequence>MSDSVEHCHLALDPAVRETARQRLASIRGHIEGIVRMLEREDVYCVDVLRQLKAVDGALEKVGDTVLRSHLHHHVTSARERGDADVIVDELMEIMKYRS</sequence>
<dbReference type="Pfam" id="PF02583">
    <property type="entry name" value="Trns_repr_metal"/>
    <property type="match status" value="1"/>
</dbReference>
<dbReference type="PANTHER" id="PTHR33677">
    <property type="entry name" value="TRANSCRIPTIONAL REPRESSOR FRMR-RELATED"/>
    <property type="match status" value="1"/>
</dbReference>
<dbReference type="Proteomes" id="UP000316688">
    <property type="component" value="Unassembled WGS sequence"/>
</dbReference>
<dbReference type="AlphaFoldDB" id="A0A557RM41"/>
<evidence type="ECO:0000256" key="6">
    <source>
        <dbReference type="ARBA" id="ARBA00039938"/>
    </source>
</evidence>
<dbReference type="CDD" id="cd10151">
    <property type="entry name" value="TthCsoR-like_DUF156"/>
    <property type="match status" value="1"/>
</dbReference>
<evidence type="ECO:0000256" key="4">
    <source>
        <dbReference type="ARBA" id="ARBA00022490"/>
    </source>
</evidence>
<keyword evidence="9" id="KW-1185">Reference proteome</keyword>
<keyword evidence="4" id="KW-0963">Cytoplasm</keyword>
<evidence type="ECO:0000256" key="7">
    <source>
        <dbReference type="ARBA" id="ARBA00041544"/>
    </source>
</evidence>
<accession>A0A557RM41</accession>
<comment type="subcellular location">
    <subcellularLocation>
        <location evidence="1">Cytoplasm</location>
    </subcellularLocation>
</comment>
<comment type="similarity">
    <text evidence="2">Belongs to the FrmR/RcnR family.</text>
</comment>
<dbReference type="GO" id="GO:0046872">
    <property type="term" value="F:metal ion binding"/>
    <property type="evidence" value="ECO:0007669"/>
    <property type="project" value="UniProtKB-KW"/>
</dbReference>
<dbReference type="InterPro" id="IPR003735">
    <property type="entry name" value="Metal_Tscrpt_repr"/>
</dbReference>
<dbReference type="GO" id="GO:0045892">
    <property type="term" value="P:negative regulation of DNA-templated transcription"/>
    <property type="evidence" value="ECO:0007669"/>
    <property type="project" value="UniProtKB-ARBA"/>
</dbReference>
<evidence type="ECO:0000256" key="5">
    <source>
        <dbReference type="ARBA" id="ARBA00022723"/>
    </source>
</evidence>
<keyword evidence="5" id="KW-0479">Metal-binding</keyword>
<dbReference type="PANTHER" id="PTHR33677:SF4">
    <property type="entry name" value="COPPER-SENSING TRANSCRIPTIONAL REPRESSOR CSOR"/>
    <property type="match status" value="1"/>
</dbReference>
<reference evidence="8 9" key="1">
    <citation type="submission" date="2019-07" db="EMBL/GenBank/DDBJ databases">
        <title>Reclasification of Spiribacter aquaticus.</title>
        <authorList>
            <person name="Leon M.J."/>
            <person name="Sanchez-Porro C."/>
            <person name="Ventosa A."/>
        </authorList>
    </citation>
    <scope>NUCLEOTIDE SEQUENCE [LARGE SCALE GENOMIC DNA]</scope>
    <source>
        <strain evidence="8 9">SP30</strain>
    </source>
</reference>
<comment type="caution">
    <text evidence="8">The sequence shown here is derived from an EMBL/GenBank/DDBJ whole genome shotgun (WGS) entry which is preliminary data.</text>
</comment>
<dbReference type="RefSeq" id="WP_144346784.1">
    <property type="nucleotide sequence ID" value="NZ_VMKP01000001.1"/>
</dbReference>
<dbReference type="GO" id="GO:0005737">
    <property type="term" value="C:cytoplasm"/>
    <property type="evidence" value="ECO:0007669"/>
    <property type="project" value="UniProtKB-SubCell"/>
</dbReference>
<proteinExistence type="inferred from homology"/>
<protein>
    <recommendedName>
        <fullName evidence="6">Copper-sensing transcriptional repressor CsoR</fullName>
    </recommendedName>
    <alternativeName>
        <fullName evidence="7">Copper-sensitive operon repressor</fullName>
    </alternativeName>
</protein>
<evidence type="ECO:0000256" key="2">
    <source>
        <dbReference type="ARBA" id="ARBA00005260"/>
    </source>
</evidence>
<evidence type="ECO:0000256" key="1">
    <source>
        <dbReference type="ARBA" id="ARBA00004496"/>
    </source>
</evidence>
<organism evidence="8 9">
    <name type="scientific">Spiribacter aquaticus</name>
    <dbReference type="NCBI Taxonomy" id="1935996"/>
    <lineage>
        <taxon>Bacteria</taxon>
        <taxon>Pseudomonadati</taxon>
        <taxon>Pseudomonadota</taxon>
        <taxon>Gammaproteobacteria</taxon>
        <taxon>Chromatiales</taxon>
        <taxon>Ectothiorhodospiraceae</taxon>
        <taxon>Spiribacter</taxon>
    </lineage>
</organism>
<dbReference type="GO" id="GO:0003677">
    <property type="term" value="F:DNA binding"/>
    <property type="evidence" value="ECO:0007669"/>
    <property type="project" value="InterPro"/>
</dbReference>
<dbReference type="Gene3D" id="1.20.58.1000">
    <property type="entry name" value="Metal-sensitive repressor, helix protomer"/>
    <property type="match status" value="1"/>
</dbReference>